<feature type="coiled-coil region" evidence="1">
    <location>
        <begin position="110"/>
        <end position="164"/>
    </location>
</feature>
<dbReference type="Proteomes" id="UP000789570">
    <property type="component" value="Unassembled WGS sequence"/>
</dbReference>
<evidence type="ECO:0000256" key="1">
    <source>
        <dbReference type="SAM" id="Coils"/>
    </source>
</evidence>
<name>A0A9N9F7X4_9GLOM</name>
<dbReference type="AlphaFoldDB" id="A0A9N9F7X4"/>
<reference evidence="2" key="1">
    <citation type="submission" date="2021-06" db="EMBL/GenBank/DDBJ databases">
        <authorList>
            <person name="Kallberg Y."/>
            <person name="Tangrot J."/>
            <person name="Rosling A."/>
        </authorList>
    </citation>
    <scope>NUCLEOTIDE SEQUENCE</scope>
    <source>
        <strain evidence="2">UK204</strain>
    </source>
</reference>
<keyword evidence="3" id="KW-1185">Reference proteome</keyword>
<organism evidence="2 3">
    <name type="scientific">Funneliformis caledonium</name>
    <dbReference type="NCBI Taxonomy" id="1117310"/>
    <lineage>
        <taxon>Eukaryota</taxon>
        <taxon>Fungi</taxon>
        <taxon>Fungi incertae sedis</taxon>
        <taxon>Mucoromycota</taxon>
        <taxon>Glomeromycotina</taxon>
        <taxon>Glomeromycetes</taxon>
        <taxon>Glomerales</taxon>
        <taxon>Glomeraceae</taxon>
        <taxon>Funneliformis</taxon>
    </lineage>
</organism>
<proteinExistence type="predicted"/>
<evidence type="ECO:0000313" key="3">
    <source>
        <dbReference type="Proteomes" id="UP000789570"/>
    </source>
</evidence>
<comment type="caution">
    <text evidence="2">The sequence shown here is derived from an EMBL/GenBank/DDBJ whole genome shotgun (WGS) entry which is preliminary data.</text>
</comment>
<sequence length="177" mass="20438">MIKKRKASAFKSLKCFDKRFNSLEIKLIVSFNNVQDNQVLSKNVDIQQDVSQVQEISDNDDDNAMVSEVANIRQDDQLKSLSLPTKPFAKENYNPDDDLEYDSILSLITNKKIKNDNNDLERILRLLLSKGRIGDQNEDTIDQINQLLSNIQDEQRINQSLNIQNKQRTNQSLNIQD</sequence>
<keyword evidence="1" id="KW-0175">Coiled coil</keyword>
<gene>
    <name evidence="2" type="ORF">FCALED_LOCUS4428</name>
</gene>
<evidence type="ECO:0000313" key="2">
    <source>
        <dbReference type="EMBL" id="CAG8515582.1"/>
    </source>
</evidence>
<protein>
    <submittedName>
        <fullName evidence="2">16992_t:CDS:1</fullName>
    </submittedName>
</protein>
<accession>A0A9N9F7X4</accession>
<dbReference type="EMBL" id="CAJVPQ010000867">
    <property type="protein sequence ID" value="CAG8515582.1"/>
    <property type="molecule type" value="Genomic_DNA"/>
</dbReference>